<dbReference type="AlphaFoldDB" id="F0SLS6"/>
<evidence type="ECO:0000313" key="1">
    <source>
        <dbReference type="EMBL" id="ADY58817.1"/>
    </source>
</evidence>
<organism evidence="1 2">
    <name type="scientific">Rubinisphaera brasiliensis (strain ATCC 49424 / DSM 5305 / JCM 21570 / IAM 15109 / NBRC 103401 / IFAM 1448)</name>
    <name type="common">Planctomyces brasiliensis</name>
    <dbReference type="NCBI Taxonomy" id="756272"/>
    <lineage>
        <taxon>Bacteria</taxon>
        <taxon>Pseudomonadati</taxon>
        <taxon>Planctomycetota</taxon>
        <taxon>Planctomycetia</taxon>
        <taxon>Planctomycetales</taxon>
        <taxon>Planctomycetaceae</taxon>
        <taxon>Rubinisphaera</taxon>
    </lineage>
</organism>
<dbReference type="HOGENOM" id="CLU_2059674_0_0_0"/>
<proteinExistence type="predicted"/>
<dbReference type="OrthoDB" id="287521at2"/>
<keyword evidence="2" id="KW-1185">Reference proteome</keyword>
<gene>
    <name evidence="1" type="ordered locus">Plabr_1202</name>
</gene>
<dbReference type="EMBL" id="CP002546">
    <property type="protein sequence ID" value="ADY58817.1"/>
    <property type="molecule type" value="Genomic_DNA"/>
</dbReference>
<evidence type="ECO:0000313" key="2">
    <source>
        <dbReference type="Proteomes" id="UP000006860"/>
    </source>
</evidence>
<dbReference type="RefSeq" id="WP_013627550.1">
    <property type="nucleotide sequence ID" value="NC_015174.1"/>
</dbReference>
<name>F0SLS6_RUBBR</name>
<sequence>MPKHIDLREQRLQEWAEKYFVPVKEHSTNWHPTVLEEMALKDFAEQRRKSTVVQRTTAGCMTQLDVRQSQEIAWPQEQYVPLAPTETGRRIDRSHTELRGPKFLQPTPEPFLHTELYLG</sequence>
<accession>F0SLS6</accession>
<dbReference type="Proteomes" id="UP000006860">
    <property type="component" value="Chromosome"/>
</dbReference>
<reference evidence="2" key="1">
    <citation type="submission" date="2011-02" db="EMBL/GenBank/DDBJ databases">
        <title>The complete genome of Planctomyces brasiliensis DSM 5305.</title>
        <authorList>
            <person name="Lucas S."/>
            <person name="Copeland A."/>
            <person name="Lapidus A."/>
            <person name="Bruce D."/>
            <person name="Goodwin L."/>
            <person name="Pitluck S."/>
            <person name="Kyrpides N."/>
            <person name="Mavromatis K."/>
            <person name="Pagani I."/>
            <person name="Ivanova N."/>
            <person name="Ovchinnikova G."/>
            <person name="Lu M."/>
            <person name="Detter J.C."/>
            <person name="Han C."/>
            <person name="Land M."/>
            <person name="Hauser L."/>
            <person name="Markowitz V."/>
            <person name="Cheng J.-F."/>
            <person name="Hugenholtz P."/>
            <person name="Woyke T."/>
            <person name="Wu D."/>
            <person name="Tindall B."/>
            <person name="Pomrenke H.G."/>
            <person name="Brambilla E."/>
            <person name="Klenk H.-P."/>
            <person name="Eisen J.A."/>
        </authorList>
    </citation>
    <scope>NUCLEOTIDE SEQUENCE [LARGE SCALE GENOMIC DNA]</scope>
    <source>
        <strain evidence="2">ATCC 49424 / DSM 5305 / JCM 21570 / NBRC 103401 / IFAM 1448</strain>
    </source>
</reference>
<dbReference type="KEGG" id="pbs:Plabr_1202"/>
<protein>
    <submittedName>
        <fullName evidence="1">Uncharacterized protein</fullName>
    </submittedName>
</protein>